<evidence type="ECO:0000313" key="12">
    <source>
        <dbReference type="Proteomes" id="UP000785679"/>
    </source>
</evidence>
<evidence type="ECO:0000313" key="11">
    <source>
        <dbReference type="EMBL" id="TNV87396.1"/>
    </source>
</evidence>
<evidence type="ECO:0000259" key="10">
    <source>
        <dbReference type="Pfam" id="PF02940"/>
    </source>
</evidence>
<evidence type="ECO:0000256" key="7">
    <source>
        <dbReference type="ARBA" id="ARBA00035028"/>
    </source>
</evidence>
<evidence type="ECO:0000256" key="2">
    <source>
        <dbReference type="ARBA" id="ARBA00004123"/>
    </source>
</evidence>
<feature type="region of interest" description="Disordered" evidence="9">
    <location>
        <begin position="29"/>
        <end position="69"/>
    </location>
</feature>
<dbReference type="SUPFAM" id="SSF55154">
    <property type="entry name" value="CYTH-like phosphatases"/>
    <property type="match status" value="1"/>
</dbReference>
<dbReference type="GO" id="GO:0140818">
    <property type="term" value="F:mRNA 5'-triphosphate monophosphatase activity"/>
    <property type="evidence" value="ECO:0007669"/>
    <property type="project" value="UniProtKB-EC"/>
</dbReference>
<comment type="cofactor">
    <cofactor evidence="1">
        <name>Mg(2+)</name>
        <dbReference type="ChEBI" id="CHEBI:18420"/>
    </cofactor>
</comment>
<dbReference type="GO" id="GO:0006397">
    <property type="term" value="P:mRNA processing"/>
    <property type="evidence" value="ECO:0007669"/>
    <property type="project" value="UniProtKB-KW"/>
</dbReference>
<evidence type="ECO:0000256" key="6">
    <source>
        <dbReference type="ARBA" id="ARBA00023242"/>
    </source>
</evidence>
<gene>
    <name evidence="11" type="ORF">FGO68_gene4585</name>
</gene>
<feature type="domain" description="mRNA triphosphatase Cet1-like" evidence="10">
    <location>
        <begin position="313"/>
        <end position="538"/>
    </location>
</feature>
<dbReference type="EC" id="3.6.1.74" evidence="7"/>
<sequence length="642" mass="72204">MIIQSHSSVSSRTHPQHLRCYSMDMAMVSSDPLSSRSPQTQAPQTSSFNQTPHHPYTSTDSSSNPLSPSNLHHLPPHSCCCQTSNPSRTCHNSHSCAVSVGAWELVRGHSRESHQEGSLVDLLGGWYEERGTCREEGCVRIVERVEAIEDWWFQRDQSDVAPHRKLGLVFEMYFSRVLWQVEGSFIRFTAAEVGALQGFSSVGLLSKVGSQSAGTFYHPEQSLCWDSRLSAGINAGPLVELGHLECALDYCCYPFCNQAGSLNLQLQFSLMQQTLPPPTRALPSSSLALPDFSTEISECDDRLIHVSQLLQRTIKENLHLHKPQSGSTLELEAKIGQISMSENPVFREYLSAPSWSVCMPAKINGAEKSLYGFKAGIVGDHIINEATIFNAVQHYFSSKSQQPNPVFTESYESTKDEFVSYYENGAKHQARMTYKFDARTNQYSTIPSEILKKDRLADVNIRGGTSGLHFVGDLRFSTSQELKFPQGWKVPESGNLEQTRFKERHKFQFQYLVFDLTKSTQHSRYGQEPPTYEIEVEVADLSHLIANLDNFMIFNKIIRRYLQNVGSISHLIARIRTDLSQKYSQAVQNSEQTLLDYEKQAEIAYASYYGQGAPRSLIQGSDYLASVAFREIKKSANGTQKQ</sequence>
<keyword evidence="6" id="KW-0539">Nucleus</keyword>
<dbReference type="CDD" id="cd07470">
    <property type="entry name" value="CYTH-like_mRNA_RTPase"/>
    <property type="match status" value="1"/>
</dbReference>
<organism evidence="11 12">
    <name type="scientific">Halteria grandinella</name>
    <dbReference type="NCBI Taxonomy" id="5974"/>
    <lineage>
        <taxon>Eukaryota</taxon>
        <taxon>Sar</taxon>
        <taxon>Alveolata</taxon>
        <taxon>Ciliophora</taxon>
        <taxon>Intramacronucleata</taxon>
        <taxon>Spirotrichea</taxon>
        <taxon>Stichotrichia</taxon>
        <taxon>Sporadotrichida</taxon>
        <taxon>Halteriidae</taxon>
        <taxon>Halteria</taxon>
    </lineage>
</organism>
<comment type="subcellular location">
    <subcellularLocation>
        <location evidence="2">Nucleus</location>
    </subcellularLocation>
</comment>
<dbReference type="Gene3D" id="3.20.100.10">
    <property type="entry name" value="mRNA triphosphatase Cet1-like"/>
    <property type="match status" value="1"/>
</dbReference>
<comment type="catalytic activity">
    <reaction evidence="8">
        <text>a 5'-end triphospho-ribonucleoside in mRNA + H2O = a 5'-end diphospho-ribonucleoside in mRNA + phosphate + H(+)</text>
        <dbReference type="Rhea" id="RHEA:67004"/>
        <dbReference type="Rhea" id="RHEA-COMP:17164"/>
        <dbReference type="Rhea" id="RHEA-COMP:17165"/>
        <dbReference type="ChEBI" id="CHEBI:15377"/>
        <dbReference type="ChEBI" id="CHEBI:15378"/>
        <dbReference type="ChEBI" id="CHEBI:43474"/>
        <dbReference type="ChEBI" id="CHEBI:167616"/>
        <dbReference type="ChEBI" id="CHEBI:167618"/>
        <dbReference type="EC" id="3.6.1.74"/>
    </reaction>
    <physiologicalReaction direction="left-to-right" evidence="8">
        <dbReference type="Rhea" id="RHEA:67005"/>
    </physiologicalReaction>
</comment>
<dbReference type="GO" id="GO:0004651">
    <property type="term" value="F:polynucleotide 5'-phosphatase activity"/>
    <property type="evidence" value="ECO:0007669"/>
    <property type="project" value="InterPro"/>
</dbReference>
<reference evidence="11" key="1">
    <citation type="submission" date="2019-06" db="EMBL/GenBank/DDBJ databases">
        <authorList>
            <person name="Zheng W."/>
        </authorList>
    </citation>
    <scope>NUCLEOTIDE SEQUENCE</scope>
    <source>
        <strain evidence="11">QDHG01</strain>
    </source>
</reference>
<evidence type="ECO:0000256" key="3">
    <source>
        <dbReference type="ARBA" id="ARBA00006345"/>
    </source>
</evidence>
<dbReference type="Proteomes" id="UP000785679">
    <property type="component" value="Unassembled WGS sequence"/>
</dbReference>
<dbReference type="GO" id="GO:0005634">
    <property type="term" value="C:nucleus"/>
    <property type="evidence" value="ECO:0007669"/>
    <property type="project" value="UniProtKB-SubCell"/>
</dbReference>
<dbReference type="InterPro" id="IPR040343">
    <property type="entry name" value="Cet1/Ctl1"/>
</dbReference>
<evidence type="ECO:0000256" key="5">
    <source>
        <dbReference type="ARBA" id="ARBA00022801"/>
    </source>
</evidence>
<dbReference type="AlphaFoldDB" id="A0A8J8TAH3"/>
<evidence type="ECO:0000256" key="8">
    <source>
        <dbReference type="ARBA" id="ARBA00047740"/>
    </source>
</evidence>
<protein>
    <recommendedName>
        <fullName evidence="7">mRNA 5'-phosphatase</fullName>
        <ecNumber evidence="7">3.6.1.74</ecNumber>
    </recommendedName>
</protein>
<feature type="compositionally biased region" description="Polar residues" evidence="9">
    <location>
        <begin position="31"/>
        <end position="60"/>
    </location>
</feature>
<name>A0A8J8TAH3_HALGN</name>
<dbReference type="PANTHER" id="PTHR28118">
    <property type="entry name" value="POLYNUCLEOTIDE 5'-TRIPHOSPHATASE-RELATED"/>
    <property type="match status" value="1"/>
</dbReference>
<dbReference type="InterPro" id="IPR033469">
    <property type="entry name" value="CYTH-like_dom_sf"/>
</dbReference>
<proteinExistence type="inferred from homology"/>
<evidence type="ECO:0000256" key="9">
    <source>
        <dbReference type="SAM" id="MobiDB-lite"/>
    </source>
</evidence>
<evidence type="ECO:0000256" key="4">
    <source>
        <dbReference type="ARBA" id="ARBA00022664"/>
    </source>
</evidence>
<dbReference type="InterPro" id="IPR037009">
    <property type="entry name" value="mRNA_triPase_Cet1_sf"/>
</dbReference>
<dbReference type="Pfam" id="PF02940">
    <property type="entry name" value="mRNA_triPase"/>
    <property type="match status" value="1"/>
</dbReference>
<dbReference type="PANTHER" id="PTHR28118:SF1">
    <property type="entry name" value="POLYNUCLEOTIDE 5'-TRIPHOSPHATASE CTL1-RELATED"/>
    <property type="match status" value="1"/>
</dbReference>
<keyword evidence="12" id="KW-1185">Reference proteome</keyword>
<dbReference type="InterPro" id="IPR004206">
    <property type="entry name" value="mRNA_triPase_Cet1"/>
</dbReference>
<evidence type="ECO:0000256" key="1">
    <source>
        <dbReference type="ARBA" id="ARBA00001946"/>
    </source>
</evidence>
<dbReference type="OrthoDB" id="10644355at2759"/>
<keyword evidence="4" id="KW-0507">mRNA processing</keyword>
<accession>A0A8J8TAH3</accession>
<keyword evidence="5" id="KW-0378">Hydrolase</keyword>
<comment type="similarity">
    <text evidence="3">Belongs to the fungal TPase family.</text>
</comment>
<dbReference type="EMBL" id="RRYP01000455">
    <property type="protein sequence ID" value="TNV87396.1"/>
    <property type="molecule type" value="Genomic_DNA"/>
</dbReference>
<comment type="caution">
    <text evidence="11">The sequence shown here is derived from an EMBL/GenBank/DDBJ whole genome shotgun (WGS) entry which is preliminary data.</text>
</comment>